<dbReference type="AlphaFoldDB" id="A0A5C6A6B9"/>
<proteinExistence type="predicted"/>
<sequence length="85" mass="9330">MARTKSSFTLISRDEYIERFLTANPSEHRSDVALRLDAAIAAYEDDRRCSCGAAIWIVGSAEAGYGCFTCITGDATPDNDYEIDV</sequence>
<name>A0A5C6A6B9_9BACT</name>
<comment type="caution">
    <text evidence="1">The sequence shown here is derived from an EMBL/GenBank/DDBJ whole genome shotgun (WGS) entry which is preliminary data.</text>
</comment>
<protein>
    <submittedName>
        <fullName evidence="1">Uncharacterized protein</fullName>
    </submittedName>
</protein>
<organism evidence="1 2">
    <name type="scientific">Neorhodopirellula pilleata</name>
    <dbReference type="NCBI Taxonomy" id="2714738"/>
    <lineage>
        <taxon>Bacteria</taxon>
        <taxon>Pseudomonadati</taxon>
        <taxon>Planctomycetota</taxon>
        <taxon>Planctomycetia</taxon>
        <taxon>Pirellulales</taxon>
        <taxon>Pirellulaceae</taxon>
        <taxon>Neorhodopirellula</taxon>
    </lineage>
</organism>
<evidence type="ECO:0000313" key="1">
    <source>
        <dbReference type="EMBL" id="TWT94925.1"/>
    </source>
</evidence>
<keyword evidence="2" id="KW-1185">Reference proteome</keyword>
<reference evidence="1 2" key="1">
    <citation type="submission" date="2019-02" db="EMBL/GenBank/DDBJ databases">
        <title>Deep-cultivation of Planctomycetes and their phenomic and genomic characterization uncovers novel biology.</title>
        <authorList>
            <person name="Wiegand S."/>
            <person name="Jogler M."/>
            <person name="Boedeker C."/>
            <person name="Pinto D."/>
            <person name="Vollmers J."/>
            <person name="Rivas-Marin E."/>
            <person name="Kohn T."/>
            <person name="Peeters S.H."/>
            <person name="Heuer A."/>
            <person name="Rast P."/>
            <person name="Oberbeckmann S."/>
            <person name="Bunk B."/>
            <person name="Jeske O."/>
            <person name="Meyerdierks A."/>
            <person name="Storesund J.E."/>
            <person name="Kallscheuer N."/>
            <person name="Luecker S."/>
            <person name="Lage O.M."/>
            <person name="Pohl T."/>
            <person name="Merkel B.J."/>
            <person name="Hornburger P."/>
            <person name="Mueller R.-W."/>
            <person name="Bruemmer F."/>
            <person name="Labrenz M."/>
            <person name="Spormann A.M."/>
            <person name="Op Den Camp H."/>
            <person name="Overmann J."/>
            <person name="Amann R."/>
            <person name="Jetten M.S.M."/>
            <person name="Mascher T."/>
            <person name="Medema M.H."/>
            <person name="Devos D.P."/>
            <person name="Kaster A.-K."/>
            <person name="Ovreas L."/>
            <person name="Rohde M."/>
            <person name="Galperin M.Y."/>
            <person name="Jogler C."/>
        </authorList>
    </citation>
    <scope>NUCLEOTIDE SEQUENCE [LARGE SCALE GENOMIC DNA]</scope>
    <source>
        <strain evidence="1 2">Pla100</strain>
    </source>
</reference>
<evidence type="ECO:0000313" key="2">
    <source>
        <dbReference type="Proteomes" id="UP000316213"/>
    </source>
</evidence>
<gene>
    <name evidence="1" type="ORF">Pla100_35000</name>
</gene>
<dbReference type="OrthoDB" id="1467222at2"/>
<dbReference type="Proteomes" id="UP000316213">
    <property type="component" value="Unassembled WGS sequence"/>
</dbReference>
<dbReference type="EMBL" id="SJPM01000007">
    <property type="protein sequence ID" value="TWT94925.1"/>
    <property type="molecule type" value="Genomic_DNA"/>
</dbReference>
<accession>A0A5C6A6B9</accession>
<dbReference type="RefSeq" id="WP_146578888.1">
    <property type="nucleotide sequence ID" value="NZ_SJPM01000007.1"/>
</dbReference>